<accession>A0A967B9R3</accession>
<dbReference type="Proteomes" id="UP000597459">
    <property type="component" value="Unassembled WGS sequence"/>
</dbReference>
<evidence type="ECO:0000313" key="1">
    <source>
        <dbReference type="EMBL" id="NHO54934.1"/>
    </source>
</evidence>
<comment type="caution">
    <text evidence="1">The sequence shown here is derived from an EMBL/GenBank/DDBJ whole genome shotgun (WGS) entry which is preliminary data.</text>
</comment>
<sequence length="64" mass="7008">MSRSKRDVTIAQAADDVASLSFLVSLLSDVPQELRDDLAERMALRFLGKELDARSATIMEALVA</sequence>
<proteinExistence type="predicted"/>
<dbReference type="RefSeq" id="WP_166317857.1">
    <property type="nucleotide sequence ID" value="NZ_WOTH01000038.1"/>
</dbReference>
<keyword evidence="2" id="KW-1185">Reference proteome</keyword>
<evidence type="ECO:0000313" key="2">
    <source>
        <dbReference type="Proteomes" id="UP000597459"/>
    </source>
</evidence>
<reference evidence="1" key="1">
    <citation type="submission" date="2019-11" db="EMBL/GenBank/DDBJ databases">
        <title>Description of new Acetobacter species.</title>
        <authorList>
            <person name="Cleenwerck I."/>
            <person name="Sombolestani A.S."/>
        </authorList>
    </citation>
    <scope>NUCLEOTIDE SEQUENCE</scope>
    <source>
        <strain evidence="1">LMG 1626</strain>
    </source>
</reference>
<protein>
    <submittedName>
        <fullName evidence="1">Uncharacterized protein</fullName>
    </submittedName>
</protein>
<name>A0A967B9R3_9PROT</name>
<dbReference type="EMBL" id="WOTH01000038">
    <property type="protein sequence ID" value="NHO54934.1"/>
    <property type="molecule type" value="Genomic_DNA"/>
</dbReference>
<gene>
    <name evidence="1" type="ORF">GOB87_13430</name>
</gene>
<dbReference type="AlphaFoldDB" id="A0A967B9R3"/>
<organism evidence="1 2">
    <name type="scientific">Acetobacter estunensis</name>
    <dbReference type="NCBI Taxonomy" id="104097"/>
    <lineage>
        <taxon>Bacteria</taxon>
        <taxon>Pseudomonadati</taxon>
        <taxon>Pseudomonadota</taxon>
        <taxon>Alphaproteobacteria</taxon>
        <taxon>Acetobacterales</taxon>
        <taxon>Acetobacteraceae</taxon>
        <taxon>Acetobacter</taxon>
    </lineage>
</organism>